<keyword evidence="2" id="KW-1185">Reference proteome</keyword>
<proteinExistence type="predicted"/>
<evidence type="ECO:0000313" key="2">
    <source>
        <dbReference type="Proteomes" id="UP000054653"/>
    </source>
</evidence>
<evidence type="ECO:0000313" key="1">
    <source>
        <dbReference type="EMBL" id="KRY46736.1"/>
    </source>
</evidence>
<reference evidence="1 2" key="1">
    <citation type="submission" date="2015-01" db="EMBL/GenBank/DDBJ databases">
        <title>Evolution of Trichinella species and genotypes.</title>
        <authorList>
            <person name="Korhonen P.K."/>
            <person name="Edoardo P."/>
            <person name="Giuseppe L.R."/>
            <person name="Gasser R.B."/>
        </authorList>
    </citation>
    <scope>NUCLEOTIDE SEQUENCE [LARGE SCALE GENOMIC DNA]</scope>
    <source>
        <strain evidence="1">ISS120</strain>
    </source>
</reference>
<name>A0A0V1CBT8_TRIBR</name>
<dbReference type="Proteomes" id="UP000054653">
    <property type="component" value="Unassembled WGS sequence"/>
</dbReference>
<comment type="caution">
    <text evidence="1">The sequence shown here is derived from an EMBL/GenBank/DDBJ whole genome shotgun (WGS) entry which is preliminary data.</text>
</comment>
<organism evidence="1 2">
    <name type="scientific">Trichinella britovi</name>
    <name type="common">Parasitic roundworm</name>
    <dbReference type="NCBI Taxonomy" id="45882"/>
    <lineage>
        <taxon>Eukaryota</taxon>
        <taxon>Metazoa</taxon>
        <taxon>Ecdysozoa</taxon>
        <taxon>Nematoda</taxon>
        <taxon>Enoplea</taxon>
        <taxon>Dorylaimia</taxon>
        <taxon>Trichinellida</taxon>
        <taxon>Trichinellidae</taxon>
        <taxon>Trichinella</taxon>
    </lineage>
</organism>
<dbReference type="AlphaFoldDB" id="A0A0V1CBT8"/>
<gene>
    <name evidence="1" type="ORF">T03_11038</name>
</gene>
<dbReference type="EMBL" id="JYDI01000274">
    <property type="protein sequence ID" value="KRY46736.1"/>
    <property type="molecule type" value="Genomic_DNA"/>
</dbReference>
<protein>
    <submittedName>
        <fullName evidence="1">Uncharacterized protein</fullName>
    </submittedName>
</protein>
<sequence length="133" mass="15099">MGMFLKNLLNRTRNNTTTSKPSLHCDMHPGHVALAVLVKYPSCKLFLHPCQTEFSLLCTQPRRLQSIVSPLAALRRGETRVLTTVFRFLDSWDIRPKAFDAHSIFKLQMIATTNGRLVSFSDLTAQVALGRWK</sequence>
<accession>A0A0V1CBT8</accession>